<keyword evidence="2" id="KW-1185">Reference proteome</keyword>
<accession>A0ACA9NK48</accession>
<sequence>FTDGFFFPSKSQAAKWVKAHDGHEDCTSDTLIRVDADALSVGAGKNIVSVNMKCSRVIVIISHGINEVRPQFFIPLKAGHERDGKELYIAKSSGHIGKAGRHLIEGMSYACDGREVTSYNYEVLGFAT</sequence>
<reference evidence="1" key="1">
    <citation type="submission" date="2021-06" db="EMBL/GenBank/DDBJ databases">
        <authorList>
            <person name="Kallberg Y."/>
            <person name="Tangrot J."/>
            <person name="Rosling A."/>
        </authorList>
    </citation>
    <scope>NUCLEOTIDE SEQUENCE</scope>
    <source>
        <strain evidence="1">CL356</strain>
    </source>
</reference>
<dbReference type="EMBL" id="CAJVPT010022604">
    <property type="protein sequence ID" value="CAG8660883.1"/>
    <property type="molecule type" value="Genomic_DNA"/>
</dbReference>
<organism evidence="1 2">
    <name type="scientific">Acaulospora colombiana</name>
    <dbReference type="NCBI Taxonomy" id="27376"/>
    <lineage>
        <taxon>Eukaryota</taxon>
        <taxon>Fungi</taxon>
        <taxon>Fungi incertae sedis</taxon>
        <taxon>Mucoromycota</taxon>
        <taxon>Glomeromycotina</taxon>
        <taxon>Glomeromycetes</taxon>
        <taxon>Diversisporales</taxon>
        <taxon>Acaulosporaceae</taxon>
        <taxon>Acaulospora</taxon>
    </lineage>
</organism>
<protein>
    <submittedName>
        <fullName evidence="1">16173_t:CDS:1</fullName>
    </submittedName>
</protein>
<name>A0ACA9NK48_9GLOM</name>
<comment type="caution">
    <text evidence="1">The sequence shown here is derived from an EMBL/GenBank/DDBJ whole genome shotgun (WGS) entry which is preliminary data.</text>
</comment>
<feature type="non-terminal residue" evidence="1">
    <location>
        <position position="1"/>
    </location>
</feature>
<evidence type="ECO:0000313" key="1">
    <source>
        <dbReference type="EMBL" id="CAG8660883.1"/>
    </source>
</evidence>
<gene>
    <name evidence="1" type="ORF">ACOLOM_LOCUS8586</name>
</gene>
<evidence type="ECO:0000313" key="2">
    <source>
        <dbReference type="Proteomes" id="UP000789525"/>
    </source>
</evidence>
<proteinExistence type="predicted"/>
<dbReference type="Proteomes" id="UP000789525">
    <property type="component" value="Unassembled WGS sequence"/>
</dbReference>